<dbReference type="AlphaFoldDB" id="A0A6J7AL15"/>
<evidence type="ECO:0000256" key="1">
    <source>
        <dbReference type="ARBA" id="ARBA00022801"/>
    </source>
</evidence>
<dbReference type="CDD" id="cd02696">
    <property type="entry name" value="MurNAc-LAA"/>
    <property type="match status" value="1"/>
</dbReference>
<dbReference type="PANTHER" id="PTHR30404:SF0">
    <property type="entry name" value="N-ACETYLMURAMOYL-L-ALANINE AMIDASE AMIC"/>
    <property type="match status" value="1"/>
</dbReference>
<organism evidence="3">
    <name type="scientific">freshwater metagenome</name>
    <dbReference type="NCBI Taxonomy" id="449393"/>
    <lineage>
        <taxon>unclassified sequences</taxon>
        <taxon>metagenomes</taxon>
        <taxon>ecological metagenomes</taxon>
    </lineage>
</organism>
<feature type="domain" description="MurNAc-LAA" evidence="2">
    <location>
        <begin position="3"/>
        <end position="65"/>
    </location>
</feature>
<sequence>MRLDPGHGGLDPGAKAENGMAKAELNLDVAQRVRARLLAAGRTVEMTRDADYFRTIIDRALLATAIALRFVPERRHT</sequence>
<reference evidence="3" key="1">
    <citation type="submission" date="2020-05" db="EMBL/GenBank/DDBJ databases">
        <authorList>
            <person name="Chiriac C."/>
            <person name="Salcher M."/>
            <person name="Ghai R."/>
            <person name="Kavagutti S V."/>
        </authorList>
    </citation>
    <scope>NUCLEOTIDE SEQUENCE</scope>
</reference>
<dbReference type="GO" id="GO:0008745">
    <property type="term" value="F:N-acetylmuramoyl-L-alanine amidase activity"/>
    <property type="evidence" value="ECO:0007669"/>
    <property type="project" value="InterPro"/>
</dbReference>
<dbReference type="EMBL" id="CAFABA010000078">
    <property type="protein sequence ID" value="CAB4833572.1"/>
    <property type="molecule type" value="Genomic_DNA"/>
</dbReference>
<evidence type="ECO:0000313" key="3">
    <source>
        <dbReference type="EMBL" id="CAB4833572.1"/>
    </source>
</evidence>
<dbReference type="PANTHER" id="PTHR30404">
    <property type="entry name" value="N-ACETYLMURAMOYL-L-ALANINE AMIDASE"/>
    <property type="match status" value="1"/>
</dbReference>
<proteinExistence type="predicted"/>
<name>A0A6J7AL15_9ZZZZ</name>
<evidence type="ECO:0000313" key="4">
    <source>
        <dbReference type="EMBL" id="CAB4914326.1"/>
    </source>
</evidence>
<dbReference type="EMBL" id="CAFBMH010000064">
    <property type="protein sequence ID" value="CAB4914326.1"/>
    <property type="molecule type" value="Genomic_DNA"/>
</dbReference>
<evidence type="ECO:0000259" key="2">
    <source>
        <dbReference type="Pfam" id="PF01520"/>
    </source>
</evidence>
<protein>
    <submittedName>
        <fullName evidence="3">Unannotated protein</fullName>
    </submittedName>
</protein>
<dbReference type="Pfam" id="PF01520">
    <property type="entry name" value="Amidase_3"/>
    <property type="match status" value="1"/>
</dbReference>
<dbReference type="Gene3D" id="3.40.630.40">
    <property type="entry name" value="Zn-dependent exopeptidases"/>
    <property type="match status" value="1"/>
</dbReference>
<accession>A0A6J7AL15</accession>
<dbReference type="GO" id="GO:0009253">
    <property type="term" value="P:peptidoglycan catabolic process"/>
    <property type="evidence" value="ECO:0007669"/>
    <property type="project" value="InterPro"/>
</dbReference>
<keyword evidence="1" id="KW-0378">Hydrolase</keyword>
<dbReference type="GO" id="GO:0030288">
    <property type="term" value="C:outer membrane-bounded periplasmic space"/>
    <property type="evidence" value="ECO:0007669"/>
    <property type="project" value="TreeGrafter"/>
</dbReference>
<gene>
    <name evidence="3" type="ORF">UFOPK3139_01841</name>
    <name evidence="4" type="ORF">UFOPK3543_01715</name>
</gene>
<dbReference type="InterPro" id="IPR050695">
    <property type="entry name" value="N-acetylmuramoyl_amidase_3"/>
</dbReference>
<dbReference type="SUPFAM" id="SSF53187">
    <property type="entry name" value="Zn-dependent exopeptidases"/>
    <property type="match status" value="1"/>
</dbReference>
<dbReference type="InterPro" id="IPR002508">
    <property type="entry name" value="MurNAc-LAA_cat"/>
</dbReference>